<dbReference type="PANTHER" id="PTHR34075">
    <property type="entry name" value="BLR3430 PROTEIN"/>
    <property type="match status" value="1"/>
</dbReference>
<dbReference type="PANTHER" id="PTHR34075:SF5">
    <property type="entry name" value="BLR3430 PROTEIN"/>
    <property type="match status" value="1"/>
</dbReference>
<gene>
    <name evidence="3" type="ORF">WSS_A33260</name>
</gene>
<evidence type="ECO:0000313" key="4">
    <source>
        <dbReference type="Proteomes" id="UP000005951"/>
    </source>
</evidence>
<dbReference type="Gene3D" id="6.10.30.10">
    <property type="match status" value="1"/>
</dbReference>
<name>K8X9Q9_RHOOP</name>
<dbReference type="SUPFAM" id="SSF50249">
    <property type="entry name" value="Nucleic acid-binding proteins"/>
    <property type="match status" value="1"/>
</dbReference>
<organism evidence="3 4">
    <name type="scientific">Rhodococcus opacus M213</name>
    <dbReference type="NCBI Taxonomy" id="1129896"/>
    <lineage>
        <taxon>Bacteria</taxon>
        <taxon>Bacillati</taxon>
        <taxon>Actinomycetota</taxon>
        <taxon>Actinomycetes</taxon>
        <taxon>Mycobacteriales</taxon>
        <taxon>Nocardiaceae</taxon>
        <taxon>Rhodococcus</taxon>
    </lineage>
</organism>
<dbReference type="Pfam" id="PF01796">
    <property type="entry name" value="OB_ChsH2_C"/>
    <property type="match status" value="1"/>
</dbReference>
<evidence type="ECO:0008006" key="5">
    <source>
        <dbReference type="Google" id="ProtNLM"/>
    </source>
</evidence>
<dbReference type="InterPro" id="IPR022002">
    <property type="entry name" value="ChsH2_Znr"/>
</dbReference>
<comment type="caution">
    <text evidence="3">The sequence shown here is derived from an EMBL/GenBank/DDBJ whole genome shotgun (WGS) entry which is preliminary data.</text>
</comment>
<sequence>MTFPAVRDETSAPYFDALREGRLILRSCTRCGHIGRPDTLSCSSCHSDELTWVGSTGDGVVVSAVVDHASAPEPTVLALVELREGPWLASRILDVATASDVPVCTPVRLNIVESVEGEAIPAFVLTTRARSR</sequence>
<dbReference type="AlphaFoldDB" id="K8X9Q9"/>
<dbReference type="Proteomes" id="UP000005951">
    <property type="component" value="Unassembled WGS sequence"/>
</dbReference>
<dbReference type="InterPro" id="IPR012340">
    <property type="entry name" value="NA-bd_OB-fold"/>
</dbReference>
<dbReference type="Pfam" id="PF12172">
    <property type="entry name" value="zf-ChsH2"/>
    <property type="match status" value="1"/>
</dbReference>
<dbReference type="EMBL" id="AJYC02000110">
    <property type="protein sequence ID" value="EKT78259.1"/>
    <property type="molecule type" value="Genomic_DNA"/>
</dbReference>
<accession>K8X9Q9</accession>
<reference evidence="3 4" key="1">
    <citation type="journal article" date="2013" name="Genome Announc.">
        <title>Draft Genome Sequence of Rhodococcus opacus Strain M213 Shows a Diverse Catabolic Potential.</title>
        <authorList>
            <person name="Pathak A."/>
            <person name="Green S.J."/>
            <person name="Ogram A."/>
            <person name="Chauhan A."/>
        </authorList>
    </citation>
    <scope>NUCLEOTIDE SEQUENCE [LARGE SCALE GENOMIC DNA]</scope>
    <source>
        <strain evidence="3 4">M213</strain>
    </source>
</reference>
<protein>
    <recommendedName>
        <fullName evidence="5">DUF35 domain-containing protein</fullName>
    </recommendedName>
</protein>
<dbReference type="InterPro" id="IPR052513">
    <property type="entry name" value="Thioester_dehydratase-like"/>
</dbReference>
<evidence type="ECO:0000259" key="2">
    <source>
        <dbReference type="Pfam" id="PF12172"/>
    </source>
</evidence>
<feature type="domain" description="ChsH2 rubredoxin-like zinc ribbon" evidence="2">
    <location>
        <begin position="15"/>
        <end position="50"/>
    </location>
</feature>
<evidence type="ECO:0000313" key="3">
    <source>
        <dbReference type="EMBL" id="EKT78259.1"/>
    </source>
</evidence>
<proteinExistence type="predicted"/>
<evidence type="ECO:0000259" key="1">
    <source>
        <dbReference type="Pfam" id="PF01796"/>
    </source>
</evidence>
<feature type="domain" description="ChsH2 C-terminal OB-fold" evidence="1">
    <location>
        <begin position="52"/>
        <end position="109"/>
    </location>
</feature>
<dbReference type="RefSeq" id="WP_005262668.1">
    <property type="nucleotide sequence ID" value="NZ_AJYC02000110.1"/>
</dbReference>
<dbReference type="InterPro" id="IPR002878">
    <property type="entry name" value="ChsH2_C"/>
</dbReference>